<keyword evidence="1" id="KW-0812">Transmembrane</keyword>
<evidence type="ECO:0000313" key="5">
    <source>
        <dbReference type="Proteomes" id="UP000050827"/>
    </source>
</evidence>
<name>A0A0N8WGD0_9FLAO</name>
<keyword evidence="5" id="KW-1185">Reference proteome</keyword>
<dbReference type="InterPro" id="IPR006860">
    <property type="entry name" value="FecR"/>
</dbReference>
<dbReference type="PATRIC" id="fig|1547436.3.peg.3214"/>
<keyword evidence="1" id="KW-0472">Membrane</keyword>
<proteinExistence type="predicted"/>
<dbReference type="STRING" id="346185.AAY42_15585"/>
<evidence type="ECO:0008006" key="6">
    <source>
        <dbReference type="Google" id="ProtNLM"/>
    </source>
</evidence>
<dbReference type="InterPro" id="IPR032508">
    <property type="entry name" value="FecR_C"/>
</dbReference>
<dbReference type="InterPro" id="IPR012373">
    <property type="entry name" value="Ferrdict_sens_TM"/>
</dbReference>
<keyword evidence="1" id="KW-1133">Transmembrane helix</keyword>
<dbReference type="GO" id="GO:0016989">
    <property type="term" value="F:sigma factor antagonist activity"/>
    <property type="evidence" value="ECO:0007669"/>
    <property type="project" value="TreeGrafter"/>
</dbReference>
<feature type="domain" description="Protein FecR C-terminal" evidence="3">
    <location>
        <begin position="321"/>
        <end position="389"/>
    </location>
</feature>
<organism evidence="4 5">
    <name type="scientific">Flagellimonas eckloniae</name>
    <dbReference type="NCBI Taxonomy" id="346185"/>
    <lineage>
        <taxon>Bacteria</taxon>
        <taxon>Pseudomonadati</taxon>
        <taxon>Bacteroidota</taxon>
        <taxon>Flavobacteriia</taxon>
        <taxon>Flavobacteriales</taxon>
        <taxon>Flavobacteriaceae</taxon>
        <taxon>Flagellimonas</taxon>
    </lineage>
</organism>
<dbReference type="Pfam" id="PF16344">
    <property type="entry name" value="FecR_C"/>
    <property type="match status" value="1"/>
</dbReference>
<reference evidence="4 5" key="1">
    <citation type="submission" date="2015-04" db="EMBL/GenBank/DDBJ databases">
        <title>Complete genome of flavobacterium.</title>
        <authorList>
            <person name="Kwon Y.M."/>
            <person name="Kim S.-J."/>
        </authorList>
    </citation>
    <scope>NUCLEOTIDE SEQUENCE [LARGE SCALE GENOMIC DNA]</scope>
    <source>
        <strain evidence="4 5">DK169</strain>
    </source>
</reference>
<evidence type="ECO:0000259" key="3">
    <source>
        <dbReference type="Pfam" id="PF16344"/>
    </source>
</evidence>
<evidence type="ECO:0000313" key="4">
    <source>
        <dbReference type="EMBL" id="KQC31155.1"/>
    </source>
</evidence>
<dbReference type="EMBL" id="LCTZ01000002">
    <property type="protein sequence ID" value="KQC31155.1"/>
    <property type="molecule type" value="Genomic_DNA"/>
</dbReference>
<dbReference type="PANTHER" id="PTHR30273:SF2">
    <property type="entry name" value="PROTEIN FECR"/>
    <property type="match status" value="1"/>
</dbReference>
<evidence type="ECO:0000256" key="1">
    <source>
        <dbReference type="SAM" id="Phobius"/>
    </source>
</evidence>
<accession>A0A0N8WGD0</accession>
<evidence type="ECO:0000259" key="2">
    <source>
        <dbReference type="Pfam" id="PF04773"/>
    </source>
</evidence>
<dbReference type="Gene3D" id="2.60.120.1440">
    <property type="match status" value="1"/>
</dbReference>
<dbReference type="Pfam" id="PF04773">
    <property type="entry name" value="FecR"/>
    <property type="match status" value="1"/>
</dbReference>
<sequence length="391" mass="44625">MLKMQDINVLIEKFLARTISINERKILKKWVLQNKENLEFFKGEIRKRSEGTLYHHFDESQAFESFLTTINKKQSHKMRYNAILKYAAIFIGLMSLGYLAFQINNSPSSQMDTITSTGNTGKENNIIISLADGTQQIISSTGETLLTDKNGKTVARKKGQGLDFRQQDPQNSQNLVFNEIYVPYGQTFTITLSDGTKVWLNAGTRLRFPQNLNTISQNRVVYLDGEAYFDVTKDEKRPFIVNAQNIDIKVLGTQFNVTAYESDDNIATTLVEGSVNVYENSNPDAKVLLRPNYQTAFIRSSGAFSTQKVDTRIFTSWMEHKLIIDNLTFDQILKKLERAHNVIIVNNALHLKNEVYKGEFDNERIENILNIIASSTPFNYTIENNVITISK</sequence>
<feature type="transmembrane region" description="Helical" evidence="1">
    <location>
        <begin position="82"/>
        <end position="101"/>
    </location>
</feature>
<gene>
    <name evidence="4" type="ORF">AAY42_15585</name>
</gene>
<dbReference type="PANTHER" id="PTHR30273">
    <property type="entry name" value="PERIPLASMIC SIGNAL SENSOR AND SIGMA FACTOR ACTIVATOR FECR-RELATED"/>
    <property type="match status" value="1"/>
</dbReference>
<protein>
    <recommendedName>
        <fullName evidence="6">Iron dicitrate transport regulator FecR</fullName>
    </recommendedName>
</protein>
<dbReference type="Gene3D" id="3.55.50.30">
    <property type="match status" value="1"/>
</dbReference>
<dbReference type="Proteomes" id="UP000050827">
    <property type="component" value="Unassembled WGS sequence"/>
</dbReference>
<dbReference type="AlphaFoldDB" id="A0A0N8WGD0"/>
<feature type="domain" description="FecR protein" evidence="2">
    <location>
        <begin position="184"/>
        <end position="276"/>
    </location>
</feature>
<comment type="caution">
    <text evidence="4">The sequence shown here is derived from an EMBL/GenBank/DDBJ whole genome shotgun (WGS) entry which is preliminary data.</text>
</comment>
<dbReference type="FunFam" id="2.60.120.1440:FF:000001">
    <property type="entry name" value="Putative anti-sigma factor"/>
    <property type="match status" value="1"/>
</dbReference>